<proteinExistence type="predicted"/>
<dbReference type="InterPro" id="IPR028098">
    <property type="entry name" value="Glyco_trans_4-like_N"/>
</dbReference>
<dbReference type="EMBL" id="JAAEDM010000005">
    <property type="protein sequence ID" value="MBR0670151.1"/>
    <property type="molecule type" value="Genomic_DNA"/>
</dbReference>
<reference evidence="3" key="1">
    <citation type="submission" date="2020-01" db="EMBL/GenBank/DDBJ databases">
        <authorList>
            <person name="Rat A."/>
        </authorList>
    </citation>
    <scope>NUCLEOTIDE SEQUENCE</scope>
    <source>
        <strain evidence="3">LMG 31231</strain>
    </source>
</reference>
<dbReference type="AlphaFoldDB" id="A0A9X9WSM2"/>
<comment type="caution">
    <text evidence="3">The sequence shown here is derived from an EMBL/GenBank/DDBJ whole genome shotgun (WGS) entry which is preliminary data.</text>
</comment>
<dbReference type="Gene3D" id="3.40.50.2000">
    <property type="entry name" value="Glycogen Phosphorylase B"/>
    <property type="match status" value="2"/>
</dbReference>
<keyword evidence="4" id="KW-1185">Reference proteome</keyword>
<dbReference type="GO" id="GO:0016758">
    <property type="term" value="F:hexosyltransferase activity"/>
    <property type="evidence" value="ECO:0007669"/>
    <property type="project" value="TreeGrafter"/>
</dbReference>
<gene>
    <name evidence="3" type="ORF">GXW76_03105</name>
</gene>
<name>A0A9X9WSM2_9PROT</name>
<dbReference type="RefSeq" id="WP_211860527.1">
    <property type="nucleotide sequence ID" value="NZ_JAAEDM010000005.1"/>
</dbReference>
<protein>
    <submittedName>
        <fullName evidence="3">Glycosyltransferase</fullName>
    </submittedName>
</protein>
<accession>A0A9X9WSM2</accession>
<dbReference type="PANTHER" id="PTHR45947:SF3">
    <property type="entry name" value="SULFOQUINOVOSYL TRANSFERASE SQD2"/>
    <property type="match status" value="1"/>
</dbReference>
<dbReference type="PANTHER" id="PTHR45947">
    <property type="entry name" value="SULFOQUINOVOSYL TRANSFERASE SQD2"/>
    <property type="match status" value="1"/>
</dbReference>
<dbReference type="Pfam" id="PF00534">
    <property type="entry name" value="Glycos_transf_1"/>
    <property type="match status" value="1"/>
</dbReference>
<feature type="domain" description="Glycosyl transferase family 1" evidence="1">
    <location>
        <begin position="187"/>
        <end position="339"/>
    </location>
</feature>
<evidence type="ECO:0000313" key="4">
    <source>
        <dbReference type="Proteomes" id="UP001138751"/>
    </source>
</evidence>
<feature type="domain" description="Glycosyltransferase subfamily 4-like N-terminal" evidence="2">
    <location>
        <begin position="18"/>
        <end position="176"/>
    </location>
</feature>
<sequence>MTRASPPLLLHVFSTFAIGGPQVRFATVANRLGPAFRHAVVAMDGRLEARALLDPRLDIAFPEVSIVKGDSWRNLRSFRALLRGMRPDLLVTSNWGTIEWAIARRGLGLRHLHAEDGFGPEESAQQIPRRVLARRLLLRSATVVLPSHVLWRIAREAWRLPEARLRLVPNGVDLARFPARTASAPCGDPPVIGTVAALRPEKNIGRLVRAFALLPASLPARLVIVGDGPERREVEALAATRGLTDRILFTGHAADPASHYRGFDLFALSSDTEQMPLSLLEAMATGLPVAATDIGDVRAMLSEANRPQIVPRSDEDLAAALATLVADADLRRRLGAANRCRAEEHYSLDRMVEAWRRLFAGLD</sequence>
<dbReference type="InterPro" id="IPR050194">
    <property type="entry name" value="Glycosyltransferase_grp1"/>
</dbReference>
<evidence type="ECO:0000259" key="2">
    <source>
        <dbReference type="Pfam" id="PF13439"/>
    </source>
</evidence>
<dbReference type="InterPro" id="IPR001296">
    <property type="entry name" value="Glyco_trans_1"/>
</dbReference>
<dbReference type="CDD" id="cd03801">
    <property type="entry name" value="GT4_PimA-like"/>
    <property type="match status" value="1"/>
</dbReference>
<dbReference type="Proteomes" id="UP001138751">
    <property type="component" value="Unassembled WGS sequence"/>
</dbReference>
<dbReference type="Pfam" id="PF13439">
    <property type="entry name" value="Glyco_transf_4"/>
    <property type="match status" value="1"/>
</dbReference>
<organism evidence="3 4">
    <name type="scientific">Neoroseomonas soli</name>
    <dbReference type="NCBI Taxonomy" id="1081025"/>
    <lineage>
        <taxon>Bacteria</taxon>
        <taxon>Pseudomonadati</taxon>
        <taxon>Pseudomonadota</taxon>
        <taxon>Alphaproteobacteria</taxon>
        <taxon>Acetobacterales</taxon>
        <taxon>Acetobacteraceae</taxon>
        <taxon>Neoroseomonas</taxon>
    </lineage>
</organism>
<dbReference type="SUPFAM" id="SSF53756">
    <property type="entry name" value="UDP-Glycosyltransferase/glycogen phosphorylase"/>
    <property type="match status" value="1"/>
</dbReference>
<evidence type="ECO:0000313" key="3">
    <source>
        <dbReference type="EMBL" id="MBR0670151.1"/>
    </source>
</evidence>
<evidence type="ECO:0000259" key="1">
    <source>
        <dbReference type="Pfam" id="PF00534"/>
    </source>
</evidence>
<reference evidence="3" key="2">
    <citation type="journal article" date="2021" name="Syst. Appl. Microbiol.">
        <title>Roseomonas hellenica sp. nov., isolated from roots of wild-growing Alkanna tinctoria.</title>
        <authorList>
            <person name="Rat A."/>
            <person name="Naranjo H.D."/>
            <person name="Lebbe L."/>
            <person name="Cnockaert M."/>
            <person name="Krigas N."/>
            <person name="Grigoriadou K."/>
            <person name="Maloupa E."/>
            <person name="Willems A."/>
        </authorList>
    </citation>
    <scope>NUCLEOTIDE SEQUENCE</scope>
    <source>
        <strain evidence="3">LMG 31231</strain>
    </source>
</reference>